<dbReference type="PANTHER" id="PTHR47534">
    <property type="entry name" value="YALI0E05731P"/>
    <property type="match status" value="1"/>
</dbReference>
<evidence type="ECO:0000256" key="1">
    <source>
        <dbReference type="ARBA" id="ARBA00023002"/>
    </source>
</evidence>
<dbReference type="PANTHER" id="PTHR47534:SF2">
    <property type="entry name" value="KETOREDUCTASE (KR) DOMAIN-CONTAINING PROTEIN-RELATED"/>
    <property type="match status" value="1"/>
</dbReference>
<keyword evidence="1" id="KW-0560">Oxidoreductase</keyword>
<dbReference type="InterPro" id="IPR052228">
    <property type="entry name" value="Sec_Metab_Biosynth_Oxidored"/>
</dbReference>
<keyword evidence="3" id="KW-1185">Reference proteome</keyword>
<comment type="caution">
    <text evidence="2">The sequence shown here is derived from an EMBL/GenBank/DDBJ whole genome shotgun (WGS) entry which is preliminary data.</text>
</comment>
<dbReference type="Gene3D" id="3.40.50.720">
    <property type="entry name" value="NAD(P)-binding Rossmann-like Domain"/>
    <property type="match status" value="1"/>
</dbReference>
<dbReference type="GO" id="GO:0016491">
    <property type="term" value="F:oxidoreductase activity"/>
    <property type="evidence" value="ECO:0007669"/>
    <property type="project" value="UniProtKB-KW"/>
</dbReference>
<dbReference type="SUPFAM" id="SSF51735">
    <property type="entry name" value="NAD(P)-binding Rossmann-fold domains"/>
    <property type="match status" value="1"/>
</dbReference>
<sequence length="336" mass="37108">MVSLTEIRAHTSTLKTLSPGLVAVFVGGTSGMGLSTARELVRNTQSPHIYLIGRNQVVATQITTELQTLNPSSTISFIKSDVSSLRNVDTVCAEIAAKEKKINILFMTAGYGTLAGRDETPEGLDRKFSLHYYARMRFIQKLSPLLTAAANDPDKNANLSRVVSVLDPIYGRKAPGPNFNDLDLKRTFSVPRCAIHATSMNNFTLEHFASTTPGPSFVHSYPSLVQTGIFTNARWYMKPAIKTLGLLIRPWSVDLTESGERHLFAATAPRFGRGEGSAMGSDEVRGSGSYHLNWDSEVLGESKVLRELREQGARERIWKHTEEVFGQIEKKGKYES</sequence>
<evidence type="ECO:0000313" key="2">
    <source>
        <dbReference type="EMBL" id="KAH7127108.1"/>
    </source>
</evidence>
<dbReference type="OrthoDB" id="2898509at2759"/>
<dbReference type="EMBL" id="JAGMWT010000006">
    <property type="protein sequence ID" value="KAH7127108.1"/>
    <property type="molecule type" value="Genomic_DNA"/>
</dbReference>
<dbReference type="Pfam" id="PF00106">
    <property type="entry name" value="adh_short"/>
    <property type="match status" value="1"/>
</dbReference>
<reference evidence="2" key="1">
    <citation type="journal article" date="2021" name="Nat. Commun.">
        <title>Genetic determinants of endophytism in the Arabidopsis root mycobiome.</title>
        <authorList>
            <person name="Mesny F."/>
            <person name="Miyauchi S."/>
            <person name="Thiergart T."/>
            <person name="Pickel B."/>
            <person name="Atanasova L."/>
            <person name="Karlsson M."/>
            <person name="Huettel B."/>
            <person name="Barry K.W."/>
            <person name="Haridas S."/>
            <person name="Chen C."/>
            <person name="Bauer D."/>
            <person name="Andreopoulos W."/>
            <person name="Pangilinan J."/>
            <person name="LaButti K."/>
            <person name="Riley R."/>
            <person name="Lipzen A."/>
            <person name="Clum A."/>
            <person name="Drula E."/>
            <person name="Henrissat B."/>
            <person name="Kohler A."/>
            <person name="Grigoriev I.V."/>
            <person name="Martin F.M."/>
            <person name="Hacquard S."/>
        </authorList>
    </citation>
    <scope>NUCLEOTIDE SEQUENCE</scope>
    <source>
        <strain evidence="2">MPI-CAGE-CH-0243</strain>
    </source>
</reference>
<protein>
    <recommendedName>
        <fullName evidence="4">Short-chain dehydrogenase/reductase</fullName>
    </recommendedName>
</protein>
<accession>A0A9P9DXB3</accession>
<proteinExistence type="predicted"/>
<name>A0A9P9DXB3_9PLEO</name>
<dbReference type="AlphaFoldDB" id="A0A9P9DXB3"/>
<gene>
    <name evidence="2" type="ORF">B0J11DRAFT_549876</name>
</gene>
<dbReference type="InterPro" id="IPR036291">
    <property type="entry name" value="NAD(P)-bd_dom_sf"/>
</dbReference>
<evidence type="ECO:0008006" key="4">
    <source>
        <dbReference type="Google" id="ProtNLM"/>
    </source>
</evidence>
<evidence type="ECO:0000313" key="3">
    <source>
        <dbReference type="Proteomes" id="UP000700596"/>
    </source>
</evidence>
<dbReference type="Proteomes" id="UP000700596">
    <property type="component" value="Unassembled WGS sequence"/>
</dbReference>
<organism evidence="2 3">
    <name type="scientific">Dendryphion nanum</name>
    <dbReference type="NCBI Taxonomy" id="256645"/>
    <lineage>
        <taxon>Eukaryota</taxon>
        <taxon>Fungi</taxon>
        <taxon>Dikarya</taxon>
        <taxon>Ascomycota</taxon>
        <taxon>Pezizomycotina</taxon>
        <taxon>Dothideomycetes</taxon>
        <taxon>Pleosporomycetidae</taxon>
        <taxon>Pleosporales</taxon>
        <taxon>Torulaceae</taxon>
        <taxon>Dendryphion</taxon>
    </lineage>
</organism>
<dbReference type="InterPro" id="IPR002347">
    <property type="entry name" value="SDR_fam"/>
</dbReference>